<name>A0A1I4KSV5_9PROT</name>
<dbReference type="Pfam" id="PF00589">
    <property type="entry name" value="Phage_integrase"/>
    <property type="match status" value="1"/>
</dbReference>
<dbReference type="InterPro" id="IPR002104">
    <property type="entry name" value="Integrase_catalytic"/>
</dbReference>
<gene>
    <name evidence="6" type="ORF">SAMN05421880_10126</name>
</gene>
<evidence type="ECO:0000256" key="3">
    <source>
        <dbReference type="ARBA" id="ARBA00023125"/>
    </source>
</evidence>
<dbReference type="InterPro" id="IPR038488">
    <property type="entry name" value="Integrase_DNA-bd_sf"/>
</dbReference>
<accession>A0A1I4KSV5</accession>
<keyword evidence="4" id="KW-0233">DNA recombination</keyword>
<dbReference type="SUPFAM" id="SSF56349">
    <property type="entry name" value="DNA breaking-rejoining enzymes"/>
    <property type="match status" value="1"/>
</dbReference>
<evidence type="ECO:0000313" key="7">
    <source>
        <dbReference type="Proteomes" id="UP000199561"/>
    </source>
</evidence>
<dbReference type="InterPro" id="IPR010998">
    <property type="entry name" value="Integrase_recombinase_N"/>
</dbReference>
<organism evidence="6 7">
    <name type="scientific">Nitrosomonas nitrosa</name>
    <dbReference type="NCBI Taxonomy" id="52442"/>
    <lineage>
        <taxon>Bacteria</taxon>
        <taxon>Pseudomonadati</taxon>
        <taxon>Pseudomonadota</taxon>
        <taxon>Betaproteobacteria</taxon>
        <taxon>Nitrosomonadales</taxon>
        <taxon>Nitrosomonadaceae</taxon>
        <taxon>Nitrosomonas</taxon>
    </lineage>
</organism>
<evidence type="ECO:0000259" key="5">
    <source>
        <dbReference type="PROSITE" id="PS51898"/>
    </source>
</evidence>
<feature type="domain" description="Tyr recombinase" evidence="5">
    <location>
        <begin position="207"/>
        <end position="386"/>
    </location>
</feature>
<comment type="similarity">
    <text evidence="1">Belongs to the 'phage' integrase family.</text>
</comment>
<dbReference type="GO" id="GO:0015074">
    <property type="term" value="P:DNA integration"/>
    <property type="evidence" value="ECO:0007669"/>
    <property type="project" value="UniProtKB-KW"/>
</dbReference>
<sequence length="410" mass="46605">MALKELLTDLACKNAAAESAKIRKLHDGQGLYLWVYEDGRKYWRLRYKIHDKEKSISLGVYPVVGLKQARQLARAERVKLASNIDPSIDRQINKQKAKEAAANSFEAVAREWYRKQTHTWVISHSKDVLRRLEVNVFPYIGVYPISTIEAPQLLNMIRIIEHRGSFDLAHRVLGVCGQVFRYGISTGRCKRDPAGDLKGALTPHKKKNQAAVKPEELPELLRAIATYESVGDRQTQLALQLLAFTFVRTNELIGALWEEFDLSNALWIVPSERMKMKNEHVVPLSRQVLEILAELKTIAGNSRYLLPGRNPNKPISNNTLLFALYRLGYKGKMTGHGFRAVASTALNESGLFSPDAIERQLAHSERNEVRGVYNRAEYLPERKRIMIWWSDHLEALAKGAEVIPLFSKSV</sequence>
<proteinExistence type="inferred from homology"/>
<dbReference type="GO" id="GO:0006310">
    <property type="term" value="P:DNA recombination"/>
    <property type="evidence" value="ECO:0007669"/>
    <property type="project" value="UniProtKB-KW"/>
</dbReference>
<dbReference type="Gene3D" id="3.30.160.390">
    <property type="entry name" value="Integrase, DNA-binding domain"/>
    <property type="match status" value="1"/>
</dbReference>
<reference evidence="6 7" key="1">
    <citation type="submission" date="2016-10" db="EMBL/GenBank/DDBJ databases">
        <authorList>
            <person name="de Groot N.N."/>
        </authorList>
    </citation>
    <scope>NUCLEOTIDE SEQUENCE [LARGE SCALE GENOMIC DNA]</scope>
    <source>
        <strain evidence="6 7">Nm146</strain>
    </source>
</reference>
<evidence type="ECO:0000313" key="6">
    <source>
        <dbReference type="EMBL" id="SFL81828.1"/>
    </source>
</evidence>
<evidence type="ECO:0000256" key="4">
    <source>
        <dbReference type="ARBA" id="ARBA00023172"/>
    </source>
</evidence>
<keyword evidence="2" id="KW-0229">DNA integration</keyword>
<dbReference type="InterPro" id="IPR013762">
    <property type="entry name" value="Integrase-like_cat_sf"/>
</dbReference>
<dbReference type="AlphaFoldDB" id="A0A1I4KSV5"/>
<dbReference type="PANTHER" id="PTHR30629:SF2">
    <property type="entry name" value="PROPHAGE INTEGRASE INTS-RELATED"/>
    <property type="match status" value="1"/>
</dbReference>
<dbReference type="Gene3D" id="1.10.443.10">
    <property type="entry name" value="Intergrase catalytic core"/>
    <property type="match status" value="1"/>
</dbReference>
<keyword evidence="3" id="KW-0238">DNA-binding</keyword>
<dbReference type="Gene3D" id="1.10.150.130">
    <property type="match status" value="1"/>
</dbReference>
<dbReference type="PANTHER" id="PTHR30629">
    <property type="entry name" value="PROPHAGE INTEGRASE"/>
    <property type="match status" value="1"/>
</dbReference>
<evidence type="ECO:0000256" key="1">
    <source>
        <dbReference type="ARBA" id="ARBA00008857"/>
    </source>
</evidence>
<dbReference type="Pfam" id="PF13356">
    <property type="entry name" value="Arm-DNA-bind_3"/>
    <property type="match status" value="1"/>
</dbReference>
<dbReference type="InterPro" id="IPR025166">
    <property type="entry name" value="Integrase_DNA_bind_dom"/>
</dbReference>
<dbReference type="InterPro" id="IPR011010">
    <property type="entry name" value="DNA_brk_join_enz"/>
</dbReference>
<evidence type="ECO:0000256" key="2">
    <source>
        <dbReference type="ARBA" id="ARBA00022908"/>
    </source>
</evidence>
<dbReference type="CDD" id="cd00801">
    <property type="entry name" value="INT_P4_C"/>
    <property type="match status" value="1"/>
</dbReference>
<dbReference type="InterPro" id="IPR050808">
    <property type="entry name" value="Phage_Integrase"/>
</dbReference>
<dbReference type="Pfam" id="PF22022">
    <property type="entry name" value="Phage_int_M"/>
    <property type="match status" value="1"/>
</dbReference>
<dbReference type="GO" id="GO:0003677">
    <property type="term" value="F:DNA binding"/>
    <property type="evidence" value="ECO:0007669"/>
    <property type="project" value="UniProtKB-KW"/>
</dbReference>
<dbReference type="RefSeq" id="WP_090665538.1">
    <property type="nucleotide sequence ID" value="NZ_FOUF01000001.1"/>
</dbReference>
<protein>
    <submittedName>
        <fullName evidence="6">Integrase</fullName>
    </submittedName>
</protein>
<dbReference type="EMBL" id="FOUF01000001">
    <property type="protein sequence ID" value="SFL81828.1"/>
    <property type="molecule type" value="Genomic_DNA"/>
</dbReference>
<dbReference type="Proteomes" id="UP000199561">
    <property type="component" value="Unassembled WGS sequence"/>
</dbReference>
<keyword evidence="7" id="KW-1185">Reference proteome</keyword>
<dbReference type="InterPro" id="IPR053876">
    <property type="entry name" value="Phage_int_M"/>
</dbReference>
<dbReference type="PROSITE" id="PS51898">
    <property type="entry name" value="TYR_RECOMBINASE"/>
    <property type="match status" value="1"/>
</dbReference>